<evidence type="ECO:0000256" key="1">
    <source>
        <dbReference type="SAM" id="Phobius"/>
    </source>
</evidence>
<keyword evidence="4" id="KW-1185">Reference proteome</keyword>
<protein>
    <recommendedName>
        <fullName evidence="2">DUF4097 domain-containing protein</fullName>
    </recommendedName>
</protein>
<dbReference type="Pfam" id="PF13349">
    <property type="entry name" value="DUF4097"/>
    <property type="match status" value="1"/>
</dbReference>
<proteinExistence type="predicted"/>
<dbReference type="PANTHER" id="PTHR34094:SF1">
    <property type="entry name" value="PROTEIN FAM185A"/>
    <property type="match status" value="1"/>
</dbReference>
<organism evidence="3 4">
    <name type="scientific">Clostridium oceanicum</name>
    <dbReference type="NCBI Taxonomy" id="1543"/>
    <lineage>
        <taxon>Bacteria</taxon>
        <taxon>Bacillati</taxon>
        <taxon>Bacillota</taxon>
        <taxon>Clostridia</taxon>
        <taxon>Eubacteriales</taxon>
        <taxon>Clostridiaceae</taxon>
        <taxon>Clostridium</taxon>
    </lineage>
</organism>
<evidence type="ECO:0000313" key="4">
    <source>
        <dbReference type="Proteomes" id="UP001501510"/>
    </source>
</evidence>
<dbReference type="RefSeq" id="WP_343760179.1">
    <property type="nucleotide sequence ID" value="NZ_BAAACG010000008.1"/>
</dbReference>
<keyword evidence="1" id="KW-1133">Transmembrane helix</keyword>
<dbReference type="InterPro" id="IPR025164">
    <property type="entry name" value="Toastrack_DUF4097"/>
</dbReference>
<keyword evidence="1" id="KW-0812">Transmembrane</keyword>
<gene>
    <name evidence="3" type="ORF">GCM10008906_13570</name>
</gene>
<reference evidence="4" key="1">
    <citation type="journal article" date="2019" name="Int. J. Syst. Evol. Microbiol.">
        <title>The Global Catalogue of Microorganisms (GCM) 10K type strain sequencing project: providing services to taxonomists for standard genome sequencing and annotation.</title>
        <authorList>
            <consortium name="The Broad Institute Genomics Platform"/>
            <consortium name="The Broad Institute Genome Sequencing Center for Infectious Disease"/>
            <person name="Wu L."/>
            <person name="Ma J."/>
        </authorList>
    </citation>
    <scope>NUCLEOTIDE SEQUENCE [LARGE SCALE GENOMIC DNA]</scope>
    <source>
        <strain evidence="4">JCM 1407</strain>
    </source>
</reference>
<accession>A0ABP3UL20</accession>
<dbReference type="PANTHER" id="PTHR34094">
    <property type="match status" value="1"/>
</dbReference>
<sequence>MSNKGKISNRFLVVVLFVSTIIFFVRLYYMGNIGKIISSPDRVTDILDERIIKDEEYKVDNIKNISVNVDVGRVYLYSTENSNGRVVISKNGKANGRDVRIQEKNNELNIEANIKNKKVIKIGFPFNLHIFDKKDNEKYIVKLYVPKKYNNDIELKSKVGDINIKSIDINNLKVTANIAEIRGDSIKSKNINLKVSTGEINLKKLSGKLSCNNSIGDIKIECSKLVDDIDITNSTGQINLYVPEESDFNLNAKTQTGDIKNEFKSMNVNEKREVVKKSVSVKNGTGKYNISLKNSLGEIEILKTR</sequence>
<dbReference type="EMBL" id="BAAACG010000008">
    <property type="protein sequence ID" value="GAA0737427.1"/>
    <property type="molecule type" value="Genomic_DNA"/>
</dbReference>
<evidence type="ECO:0000259" key="2">
    <source>
        <dbReference type="Pfam" id="PF13349"/>
    </source>
</evidence>
<feature type="domain" description="DUF4097" evidence="2">
    <location>
        <begin position="62"/>
        <end position="301"/>
    </location>
</feature>
<evidence type="ECO:0000313" key="3">
    <source>
        <dbReference type="EMBL" id="GAA0737427.1"/>
    </source>
</evidence>
<dbReference type="Proteomes" id="UP001501510">
    <property type="component" value="Unassembled WGS sequence"/>
</dbReference>
<comment type="caution">
    <text evidence="3">The sequence shown here is derived from an EMBL/GenBank/DDBJ whole genome shotgun (WGS) entry which is preliminary data.</text>
</comment>
<feature type="transmembrane region" description="Helical" evidence="1">
    <location>
        <begin position="12"/>
        <end position="29"/>
    </location>
</feature>
<name>A0ABP3UL20_9CLOT</name>
<keyword evidence="1" id="KW-0472">Membrane</keyword>